<gene>
    <name evidence="2" type="ORF">UFOVP397_21</name>
</gene>
<feature type="domain" description="DUF6378" evidence="1">
    <location>
        <begin position="26"/>
        <end position="112"/>
    </location>
</feature>
<dbReference type="Pfam" id="PF19905">
    <property type="entry name" value="DUF6378"/>
    <property type="match status" value="1"/>
</dbReference>
<evidence type="ECO:0000313" key="2">
    <source>
        <dbReference type="EMBL" id="CAB4139985.1"/>
    </source>
</evidence>
<name>A0A6J5LZH5_9CAUD</name>
<organism evidence="2">
    <name type="scientific">uncultured Caudovirales phage</name>
    <dbReference type="NCBI Taxonomy" id="2100421"/>
    <lineage>
        <taxon>Viruses</taxon>
        <taxon>Duplodnaviria</taxon>
        <taxon>Heunggongvirae</taxon>
        <taxon>Uroviricota</taxon>
        <taxon>Caudoviricetes</taxon>
        <taxon>Peduoviridae</taxon>
        <taxon>Maltschvirus</taxon>
        <taxon>Maltschvirus maltsch</taxon>
    </lineage>
</organism>
<evidence type="ECO:0000259" key="1">
    <source>
        <dbReference type="Pfam" id="PF19905"/>
    </source>
</evidence>
<dbReference type="EMBL" id="LR796371">
    <property type="protein sequence ID" value="CAB4139985.1"/>
    <property type="molecule type" value="Genomic_DNA"/>
</dbReference>
<protein>
    <recommendedName>
        <fullName evidence="1">DUF6378 domain-containing protein</fullName>
    </recommendedName>
</protein>
<dbReference type="InterPro" id="IPR045958">
    <property type="entry name" value="DUF6378"/>
</dbReference>
<proteinExistence type="predicted"/>
<sequence length="114" mass="12104">MSKGDRTKRKAWPPAEVLEEARAAGMLHEAAQIVAGARSSTHGAAERSFAAIGALWTAYLRDTRLDPSAPISAQDVAWMMTLLKVARSQQGEPVRDHYVDGAGYAALAGELAGV</sequence>
<accession>A0A6J5LZH5</accession>
<reference evidence="2" key="1">
    <citation type="submission" date="2020-04" db="EMBL/GenBank/DDBJ databases">
        <authorList>
            <person name="Chiriac C."/>
            <person name="Salcher M."/>
            <person name="Ghai R."/>
            <person name="Kavagutti S V."/>
        </authorList>
    </citation>
    <scope>NUCLEOTIDE SEQUENCE</scope>
</reference>